<feature type="repeat" description="ANK" evidence="3">
    <location>
        <begin position="469"/>
        <end position="501"/>
    </location>
</feature>
<dbReference type="SUPFAM" id="SSF48403">
    <property type="entry name" value="Ankyrin repeat"/>
    <property type="match status" value="1"/>
</dbReference>
<evidence type="ECO:0000256" key="1">
    <source>
        <dbReference type="ARBA" id="ARBA00022737"/>
    </source>
</evidence>
<proteinExistence type="predicted"/>
<feature type="compositionally biased region" description="Low complexity" evidence="4">
    <location>
        <begin position="573"/>
        <end position="583"/>
    </location>
</feature>
<keyword evidence="1" id="KW-0677">Repeat</keyword>
<evidence type="ECO:0000313" key="6">
    <source>
        <dbReference type="Proteomes" id="UP000193920"/>
    </source>
</evidence>
<dbReference type="PANTHER" id="PTHR24161">
    <property type="entry name" value="ANK_REP_REGION DOMAIN-CONTAINING PROTEIN-RELATED"/>
    <property type="match status" value="1"/>
</dbReference>
<keyword evidence="6" id="KW-1185">Reference proteome</keyword>
<feature type="region of interest" description="Disordered" evidence="4">
    <location>
        <begin position="569"/>
        <end position="598"/>
    </location>
</feature>
<dbReference type="PROSITE" id="PS50297">
    <property type="entry name" value="ANK_REP_REGION"/>
    <property type="match status" value="2"/>
</dbReference>
<dbReference type="Pfam" id="PF12796">
    <property type="entry name" value="Ank_2"/>
    <property type="match status" value="2"/>
</dbReference>
<dbReference type="OrthoDB" id="194358at2759"/>
<dbReference type="EMBL" id="MCOG01000109">
    <property type="protein sequence ID" value="ORY46216.1"/>
    <property type="molecule type" value="Genomic_DNA"/>
</dbReference>
<gene>
    <name evidence="5" type="ORF">LY90DRAFT_671425</name>
</gene>
<name>A0A1Y2CH12_9FUNG</name>
<dbReference type="InterPro" id="IPR002110">
    <property type="entry name" value="Ankyrin_rpt"/>
</dbReference>
<dbReference type="SMART" id="SM00248">
    <property type="entry name" value="ANK"/>
    <property type="match status" value="6"/>
</dbReference>
<dbReference type="Gene3D" id="1.25.40.20">
    <property type="entry name" value="Ankyrin repeat-containing domain"/>
    <property type="match status" value="2"/>
</dbReference>
<reference evidence="5 6" key="1">
    <citation type="submission" date="2016-08" db="EMBL/GenBank/DDBJ databases">
        <title>A Parts List for Fungal Cellulosomes Revealed by Comparative Genomics.</title>
        <authorList>
            <consortium name="DOE Joint Genome Institute"/>
            <person name="Haitjema C.H."/>
            <person name="Gilmore S.P."/>
            <person name="Henske J.K."/>
            <person name="Solomon K.V."/>
            <person name="De Groot R."/>
            <person name="Kuo A."/>
            <person name="Mondo S.J."/>
            <person name="Salamov A.A."/>
            <person name="Labutti K."/>
            <person name="Zhao Z."/>
            <person name="Chiniquy J."/>
            <person name="Barry K."/>
            <person name="Brewer H.M."/>
            <person name="Purvine S.O."/>
            <person name="Wright A.T."/>
            <person name="Boxma B."/>
            <person name="Van Alen T."/>
            <person name="Hackstein J.H."/>
            <person name="Baker S.E."/>
            <person name="Grigoriev I.V."/>
            <person name="O'Malley M.A."/>
        </authorList>
    </citation>
    <scope>NUCLEOTIDE SEQUENCE [LARGE SCALE GENOMIC DNA]</scope>
    <source>
        <strain evidence="5 6">G1</strain>
    </source>
</reference>
<evidence type="ECO:0000313" key="5">
    <source>
        <dbReference type="EMBL" id="ORY46216.1"/>
    </source>
</evidence>
<comment type="caution">
    <text evidence="5">The sequence shown here is derived from an EMBL/GenBank/DDBJ whole genome shotgun (WGS) entry which is preliminary data.</text>
</comment>
<evidence type="ECO:0000256" key="3">
    <source>
        <dbReference type="PROSITE-ProRule" id="PRU00023"/>
    </source>
</evidence>
<protein>
    <submittedName>
        <fullName evidence="5">Ankyrin</fullName>
    </submittedName>
</protein>
<dbReference type="PANTHER" id="PTHR24161:SF124">
    <property type="entry name" value="TRANSIENT RECEPTOR POTENTIAL CHANNEL PYREXIA"/>
    <property type="match status" value="1"/>
</dbReference>
<dbReference type="AlphaFoldDB" id="A0A1Y2CH12"/>
<keyword evidence="2 3" id="KW-0040">ANK repeat</keyword>
<evidence type="ECO:0000256" key="2">
    <source>
        <dbReference type="ARBA" id="ARBA00023043"/>
    </source>
</evidence>
<dbReference type="InterPro" id="IPR036770">
    <property type="entry name" value="Ankyrin_rpt-contain_sf"/>
</dbReference>
<accession>A0A1Y2CH12</accession>
<organism evidence="5 6">
    <name type="scientific">Neocallimastix californiae</name>
    <dbReference type="NCBI Taxonomy" id="1754190"/>
    <lineage>
        <taxon>Eukaryota</taxon>
        <taxon>Fungi</taxon>
        <taxon>Fungi incertae sedis</taxon>
        <taxon>Chytridiomycota</taxon>
        <taxon>Chytridiomycota incertae sedis</taxon>
        <taxon>Neocallimastigomycetes</taxon>
        <taxon>Neocallimastigales</taxon>
        <taxon>Neocallimastigaceae</taxon>
        <taxon>Neocallimastix</taxon>
    </lineage>
</organism>
<sequence>MSETNLNIRNKNNVVIPKIDSIQNTENEYPNRYNDTIVKPLLEVNSKENNNNALDVGCSQNYIREQSNFQDIHFSNYSNTLKNISTRLQEPHLLSFSEFKLMDIHPQQQRLSLYVLRKQEIRLQNDGIIKPLTKDEMKIKKKSLINEPKDKVKTGNSFARFLLKKKSKHSSSETFHLLQLAIHDNRITTASTLLNNLTYGSIKKKRSQEINQAFLYAITKKLENISLLFLNKGFPENVNSSIFDASLNIKKKQKKNNTLQFPSYFILAVALGLMDVVKFMIKKAIVNLSWFGLTPLILACSQNNLALVQLLLANGANPNLGIPLEQYNSLCELKIKFNDKNKEQWKLQCPIFKGSEFQRQWGENHFLPINKKYFRTTILYPIDIACMMNNLEIVRLLLTCMGVAKIPNDTLALKIHFNLETTILLLKAGAIPSKDPRGNTPLHIAARIGDEKLAVLYSRFFAIDSLGQNNWTPLHEAISRKNINICRYLISKGSSLDKRTSSGYTPLELAQKCGFTKEEINELYAPPGNPLDNLTIKEVEILDLLEANGIKILRPIHINLPLNAAINKKNGASSSESSTPNSSPKKRSPFNFFKGKKK</sequence>
<feature type="compositionally biased region" description="Basic residues" evidence="4">
    <location>
        <begin position="584"/>
        <end position="598"/>
    </location>
</feature>
<evidence type="ECO:0000256" key="4">
    <source>
        <dbReference type="SAM" id="MobiDB-lite"/>
    </source>
</evidence>
<dbReference type="Proteomes" id="UP000193920">
    <property type="component" value="Unassembled WGS sequence"/>
</dbReference>
<dbReference type="PROSITE" id="PS50088">
    <property type="entry name" value="ANK_REPEAT"/>
    <property type="match status" value="2"/>
</dbReference>
<feature type="repeat" description="ANK" evidence="3">
    <location>
        <begin position="291"/>
        <end position="319"/>
    </location>
</feature>
<dbReference type="STRING" id="1754190.A0A1Y2CH12"/>